<evidence type="ECO:0000256" key="5">
    <source>
        <dbReference type="RuleBase" id="RU000688"/>
    </source>
</evidence>
<protein>
    <recommendedName>
        <fullName evidence="7">G-protein coupled receptors family 1 profile domain-containing protein</fullName>
    </recommendedName>
</protein>
<feature type="transmembrane region" description="Helical" evidence="6">
    <location>
        <begin position="342"/>
        <end position="366"/>
    </location>
</feature>
<feature type="domain" description="G-protein coupled receptors family 1 profile" evidence="7">
    <location>
        <begin position="194"/>
        <end position="450"/>
    </location>
</feature>
<dbReference type="Proteomes" id="UP001209878">
    <property type="component" value="Unassembled WGS sequence"/>
</dbReference>
<dbReference type="Pfam" id="PF00001">
    <property type="entry name" value="7tm_1"/>
    <property type="match status" value="1"/>
</dbReference>
<dbReference type="GO" id="GO:0016020">
    <property type="term" value="C:membrane"/>
    <property type="evidence" value="ECO:0007669"/>
    <property type="project" value="UniProtKB-SubCell"/>
</dbReference>
<dbReference type="InterPro" id="IPR017452">
    <property type="entry name" value="GPCR_Rhodpsn_7TM"/>
</dbReference>
<feature type="transmembrane region" description="Helical" evidence="6">
    <location>
        <begin position="434"/>
        <end position="453"/>
    </location>
</feature>
<feature type="transmembrane region" description="Helical" evidence="6">
    <location>
        <begin position="396"/>
        <end position="414"/>
    </location>
</feature>
<keyword evidence="9" id="KW-1185">Reference proteome</keyword>
<name>A0AAD9NJI4_RIDPI</name>
<dbReference type="Gene3D" id="1.20.1070.10">
    <property type="entry name" value="Rhodopsin 7-helix transmembrane proteins"/>
    <property type="match status" value="1"/>
</dbReference>
<dbReference type="PANTHER" id="PTHR45698">
    <property type="entry name" value="TRACE AMINE-ASSOCIATED RECEPTOR 19N-RELATED"/>
    <property type="match status" value="1"/>
</dbReference>
<keyword evidence="5" id="KW-0675">Receptor</keyword>
<evidence type="ECO:0000256" key="2">
    <source>
        <dbReference type="ARBA" id="ARBA00022692"/>
    </source>
</evidence>
<dbReference type="GO" id="GO:0004930">
    <property type="term" value="F:G protein-coupled receptor activity"/>
    <property type="evidence" value="ECO:0007669"/>
    <property type="project" value="UniProtKB-KW"/>
</dbReference>
<comment type="subcellular location">
    <subcellularLocation>
        <location evidence="1">Membrane</location>
    </subcellularLocation>
</comment>
<dbReference type="PRINTS" id="PR00237">
    <property type="entry name" value="GPCRRHODOPSN"/>
</dbReference>
<keyword evidence="5" id="KW-0807">Transducer</keyword>
<accession>A0AAD9NJI4</accession>
<dbReference type="EMBL" id="JAODUO010001129">
    <property type="protein sequence ID" value="KAK2170858.1"/>
    <property type="molecule type" value="Genomic_DNA"/>
</dbReference>
<feature type="transmembrane region" description="Helical" evidence="6">
    <location>
        <begin position="260"/>
        <end position="278"/>
    </location>
</feature>
<gene>
    <name evidence="8" type="ORF">NP493_1129g00020</name>
</gene>
<dbReference type="InterPro" id="IPR000276">
    <property type="entry name" value="GPCR_Rhodpsn"/>
</dbReference>
<evidence type="ECO:0000313" key="8">
    <source>
        <dbReference type="EMBL" id="KAK2170858.1"/>
    </source>
</evidence>
<comment type="caution">
    <text evidence="8">The sequence shown here is derived from an EMBL/GenBank/DDBJ whole genome shotgun (WGS) entry which is preliminary data.</text>
</comment>
<evidence type="ECO:0000259" key="7">
    <source>
        <dbReference type="PROSITE" id="PS50262"/>
    </source>
</evidence>
<keyword evidence="5" id="KW-0297">G-protein coupled receptor</keyword>
<evidence type="ECO:0000256" key="4">
    <source>
        <dbReference type="ARBA" id="ARBA00023136"/>
    </source>
</evidence>
<dbReference type="PROSITE" id="PS50262">
    <property type="entry name" value="G_PROTEIN_RECEP_F1_2"/>
    <property type="match status" value="1"/>
</dbReference>
<keyword evidence="4 6" id="KW-0472">Membrane</keyword>
<dbReference type="AlphaFoldDB" id="A0AAD9NJI4"/>
<reference evidence="8" key="1">
    <citation type="journal article" date="2023" name="Mol. Biol. Evol.">
        <title>Third-Generation Sequencing Reveals the Adaptive Role of the Epigenome in Three Deep-Sea Polychaetes.</title>
        <authorList>
            <person name="Perez M."/>
            <person name="Aroh O."/>
            <person name="Sun Y."/>
            <person name="Lan Y."/>
            <person name="Juniper S.K."/>
            <person name="Young C.R."/>
            <person name="Angers B."/>
            <person name="Qian P.Y."/>
        </authorList>
    </citation>
    <scope>NUCLEOTIDE SEQUENCE</scope>
    <source>
        <strain evidence="8">R07B-5</strain>
    </source>
</reference>
<evidence type="ECO:0000256" key="1">
    <source>
        <dbReference type="ARBA" id="ARBA00004370"/>
    </source>
</evidence>
<evidence type="ECO:0000256" key="3">
    <source>
        <dbReference type="ARBA" id="ARBA00022989"/>
    </source>
</evidence>
<sequence>MVDGIGMNANQRVVAICVGLNFFFVITSVQGVGALSDGNATSTLRENGQRSPSWNELVTTYIPETGRGQKDKESTPQNAIRMVITEHSMRWSRRDDGQERMVTSQEIEAQTSVDVVDPTTDGIKTPCNDGIVVEPTVSMGVKLFDQTEMSWTVNTSTLSNGNVTEEAAPVSGVETWAIVLDQCQLALTCIGYVANKVTFITLVKNGHMFSPAICLLLKHQALLDSWVSAMGTILLLQPPLWKTGRYGFDLVVCYVWHSQAIYWATIYMSVWNLVAIAVERYIAVCHPFKHNDFQGTPVRVIVASMYIASVIILFPSYIQVRFKDNMCISEYLIPGKFGEDFFYGYSILCLFTLYLLPALAFMFLYGRIVTSLRQHKKSHSGTSKALKRVQATITKTAFVVTLVFMVTIGFDAWSYTLGYTGVTNYEFGTPVQKIGVFFAVCNSVINPFVYLLLMPAFRDSLAMTFCCRNTSEEGTSNSVTRSSDDNIV</sequence>
<comment type="similarity">
    <text evidence="5">Belongs to the G-protein coupled receptor 1 family.</text>
</comment>
<feature type="transmembrane region" description="Helical" evidence="6">
    <location>
        <begin position="298"/>
        <end position="322"/>
    </location>
</feature>
<dbReference type="CDD" id="cd00637">
    <property type="entry name" value="7tm_classA_rhodopsin-like"/>
    <property type="match status" value="1"/>
</dbReference>
<keyword evidence="3 6" id="KW-1133">Transmembrane helix</keyword>
<organism evidence="8 9">
    <name type="scientific">Ridgeia piscesae</name>
    <name type="common">Tubeworm</name>
    <dbReference type="NCBI Taxonomy" id="27915"/>
    <lineage>
        <taxon>Eukaryota</taxon>
        <taxon>Metazoa</taxon>
        <taxon>Spiralia</taxon>
        <taxon>Lophotrochozoa</taxon>
        <taxon>Annelida</taxon>
        <taxon>Polychaeta</taxon>
        <taxon>Sedentaria</taxon>
        <taxon>Canalipalpata</taxon>
        <taxon>Sabellida</taxon>
        <taxon>Siboglinidae</taxon>
        <taxon>Ridgeia</taxon>
    </lineage>
</organism>
<dbReference type="PANTHER" id="PTHR45698:SF1">
    <property type="entry name" value="TRACE AMINE-ASSOCIATED RECEPTOR 13C-LIKE"/>
    <property type="match status" value="1"/>
</dbReference>
<evidence type="ECO:0000256" key="6">
    <source>
        <dbReference type="SAM" id="Phobius"/>
    </source>
</evidence>
<feature type="transmembrane region" description="Helical" evidence="6">
    <location>
        <begin position="12"/>
        <end position="35"/>
    </location>
</feature>
<dbReference type="PROSITE" id="PS00237">
    <property type="entry name" value="G_PROTEIN_RECEP_F1_1"/>
    <property type="match status" value="1"/>
</dbReference>
<evidence type="ECO:0000313" key="9">
    <source>
        <dbReference type="Proteomes" id="UP001209878"/>
    </source>
</evidence>
<dbReference type="SUPFAM" id="SSF81321">
    <property type="entry name" value="Family A G protein-coupled receptor-like"/>
    <property type="match status" value="1"/>
</dbReference>
<keyword evidence="2 5" id="KW-0812">Transmembrane</keyword>
<proteinExistence type="inferred from homology"/>